<dbReference type="SMART" id="SM00248">
    <property type="entry name" value="ANK"/>
    <property type="match status" value="1"/>
</dbReference>
<feature type="domain" description="Cyclic nucleotide-binding" evidence="13">
    <location>
        <begin position="512"/>
        <end position="559"/>
    </location>
</feature>
<comment type="subcellular location">
    <subcellularLocation>
        <location evidence="1">Membrane</location>
        <topology evidence="1">Multi-pass membrane protein</topology>
    </subcellularLocation>
</comment>
<name>A0A2J8A9F3_9CHLO</name>
<feature type="region of interest" description="Disordered" evidence="11">
    <location>
        <begin position="60"/>
        <end position="130"/>
    </location>
</feature>
<evidence type="ECO:0000256" key="2">
    <source>
        <dbReference type="ARBA" id="ARBA00007929"/>
    </source>
</evidence>
<accession>A0A2J8A9F3</accession>
<evidence type="ECO:0000256" key="7">
    <source>
        <dbReference type="ARBA" id="ARBA00022989"/>
    </source>
</evidence>
<keyword evidence="9 12" id="KW-0472">Membrane</keyword>
<keyword evidence="6" id="KW-0851">Voltage-gated channel</keyword>
<dbReference type="OrthoDB" id="2012993at2759"/>
<organism evidence="14 15">
    <name type="scientific">Tetrabaena socialis</name>
    <dbReference type="NCBI Taxonomy" id="47790"/>
    <lineage>
        <taxon>Eukaryota</taxon>
        <taxon>Viridiplantae</taxon>
        <taxon>Chlorophyta</taxon>
        <taxon>core chlorophytes</taxon>
        <taxon>Chlorophyceae</taxon>
        <taxon>CS clade</taxon>
        <taxon>Chlamydomonadales</taxon>
        <taxon>Tetrabaenaceae</taxon>
        <taxon>Tetrabaena</taxon>
    </lineage>
</organism>
<dbReference type="PANTHER" id="PTHR45743:SF2">
    <property type="entry name" value="POTASSIUM CHANNEL AKT1"/>
    <property type="match status" value="1"/>
</dbReference>
<dbReference type="InterPro" id="IPR018490">
    <property type="entry name" value="cNMP-bd_dom_sf"/>
</dbReference>
<dbReference type="EMBL" id="PGGS01000102">
    <property type="protein sequence ID" value="PNH09149.1"/>
    <property type="molecule type" value="Genomic_DNA"/>
</dbReference>
<evidence type="ECO:0000256" key="10">
    <source>
        <dbReference type="PROSITE-ProRule" id="PRU00023"/>
    </source>
</evidence>
<dbReference type="AlphaFoldDB" id="A0A2J8A9F3"/>
<feature type="region of interest" description="Disordered" evidence="11">
    <location>
        <begin position="584"/>
        <end position="619"/>
    </location>
</feature>
<evidence type="ECO:0000256" key="9">
    <source>
        <dbReference type="ARBA" id="ARBA00023136"/>
    </source>
</evidence>
<dbReference type="InterPro" id="IPR014710">
    <property type="entry name" value="RmlC-like_jellyroll"/>
</dbReference>
<keyword evidence="14" id="KW-0407">Ion channel</keyword>
<evidence type="ECO:0000256" key="12">
    <source>
        <dbReference type="SAM" id="Phobius"/>
    </source>
</evidence>
<keyword evidence="4 12" id="KW-0812">Transmembrane</keyword>
<comment type="caution">
    <text evidence="14">The sequence shown here is derived from an EMBL/GenBank/DDBJ whole genome shotgun (WGS) entry which is preliminary data.</text>
</comment>
<keyword evidence="8" id="KW-0406">Ion transport</keyword>
<dbReference type="Gene3D" id="2.60.120.10">
    <property type="entry name" value="Jelly Rolls"/>
    <property type="match status" value="1"/>
</dbReference>
<evidence type="ECO:0000256" key="4">
    <source>
        <dbReference type="ARBA" id="ARBA00022692"/>
    </source>
</evidence>
<dbReference type="Pfam" id="PF00023">
    <property type="entry name" value="Ank"/>
    <property type="match status" value="1"/>
</dbReference>
<feature type="compositionally biased region" description="Polar residues" evidence="11">
    <location>
        <begin position="96"/>
        <end position="105"/>
    </location>
</feature>
<evidence type="ECO:0000256" key="6">
    <source>
        <dbReference type="ARBA" id="ARBA00022882"/>
    </source>
</evidence>
<keyword evidence="7 12" id="KW-1133">Transmembrane helix</keyword>
<evidence type="ECO:0000256" key="3">
    <source>
        <dbReference type="ARBA" id="ARBA00022448"/>
    </source>
</evidence>
<dbReference type="Proteomes" id="UP000236333">
    <property type="component" value="Unassembled WGS sequence"/>
</dbReference>
<dbReference type="Gene3D" id="1.10.287.630">
    <property type="entry name" value="Helix hairpin bin"/>
    <property type="match status" value="1"/>
</dbReference>
<evidence type="ECO:0000259" key="13">
    <source>
        <dbReference type="PROSITE" id="PS50042"/>
    </source>
</evidence>
<feature type="non-terminal residue" evidence="14">
    <location>
        <position position="887"/>
    </location>
</feature>
<feature type="transmembrane region" description="Helical" evidence="12">
    <location>
        <begin position="225"/>
        <end position="244"/>
    </location>
</feature>
<dbReference type="PROSITE" id="PS50297">
    <property type="entry name" value="ANK_REP_REGION"/>
    <property type="match status" value="1"/>
</dbReference>
<dbReference type="Pfam" id="PF00520">
    <property type="entry name" value="Ion_trans"/>
    <property type="match status" value="1"/>
</dbReference>
<feature type="repeat" description="ANK" evidence="10">
    <location>
        <begin position="857"/>
        <end position="887"/>
    </location>
</feature>
<dbReference type="Gene3D" id="1.10.287.70">
    <property type="match status" value="1"/>
</dbReference>
<comment type="similarity">
    <text evidence="2">Belongs to the potassium channel family. Plant (TC 1.A.1.4) subfamily.</text>
</comment>
<keyword evidence="5" id="KW-0633">Potassium transport</keyword>
<keyword evidence="15" id="KW-1185">Reference proteome</keyword>
<feature type="transmembrane region" description="Helical" evidence="12">
    <location>
        <begin position="185"/>
        <end position="205"/>
    </location>
</feature>
<dbReference type="InterPro" id="IPR002110">
    <property type="entry name" value="Ankyrin_rpt"/>
</dbReference>
<evidence type="ECO:0000256" key="5">
    <source>
        <dbReference type="ARBA" id="ARBA00022826"/>
    </source>
</evidence>
<sequence>MQAASVSADASTRGGAKFVKPNVVVPVASGGGSLSLDAEVGGPGPPARQFTADASVRPRFTSMDSSSPGQFPWDMQSAQSSIAAKSAAGGDVSVRGGSSMSGTGKQHSKLAAQLASKSASRRPSKLGRPMNLGMEEDEEENANNIGPWGLIGDEGAGPWKRLKLRMKALNKAMLIKPGSSKYQNWFYLCVAFAMLSGWVIPFHYAFFEPGGLLGPYYDGLAVIEYLGTFIFFADFLVKFCIAFVDSETGTLVASKARIARQYARSWQFTMDVLGWFPLDWIVLETSASMGASDVSLTNLAWLKLLHLARLYRVFELFALLDYRMVLSQGALMLLRNYTYVFYVTHWAACMLYNIAKEEGLSPRSWTGRNSARLVGQATYKKYLLSLYFSISTFTGLGDSSLYASTVPEAAFMIVYLLFNLFLGAYILGTVTMLVVKGDERSKQFRDRVNYLNDFSKNHELPSRLQTAMQEHLEVTFHSEQLDDEHVLGIYPTTIRRKVLRHLYLQPVRGCYLFKGCKQRFLDALLTAARVELFMPGVQILLEGDNVTELLIVVSGEVLVAEAGINLAAAFSQFAAGGSRDASTHGGSVRGGSMHSTSNSGLNRSASLSRANSVNRRESMAGSMVGSMKDVSVHSARGFMALTAGKQVAVNYSSDALAEVAFFTDVPSNETILSQSVVRVLSLTKAAWDVLMQQFPQQTRLVLTNLQSNAEAAMSAELVEATQTAQMSEADLRLALQLLKDKRDIGGHKAVLVNKAREALTVATIDRLGRLYDCRSVVRAHVRKVDQLRTYDFLALCRLPDHVRCALRAVPRPSAACLTLCPAPCALCPEQNCASNGELETLRSMLGQGMGPNSADYDGRTGLMLAAAAGYEAIVRLLLDSGAKSDQL</sequence>
<evidence type="ECO:0000313" key="14">
    <source>
        <dbReference type="EMBL" id="PNH09149.1"/>
    </source>
</evidence>
<feature type="transmembrane region" description="Helical" evidence="12">
    <location>
        <begin position="409"/>
        <end position="435"/>
    </location>
</feature>
<dbReference type="SUPFAM" id="SSF81324">
    <property type="entry name" value="Voltage-gated potassium channels"/>
    <property type="match status" value="1"/>
</dbReference>
<dbReference type="InterPro" id="IPR036770">
    <property type="entry name" value="Ankyrin_rpt-contain_sf"/>
</dbReference>
<feature type="transmembrane region" description="Helical" evidence="12">
    <location>
        <begin position="337"/>
        <end position="355"/>
    </location>
</feature>
<dbReference type="InterPro" id="IPR005821">
    <property type="entry name" value="Ion_trans_dom"/>
</dbReference>
<dbReference type="GO" id="GO:0005249">
    <property type="term" value="F:voltage-gated potassium channel activity"/>
    <property type="evidence" value="ECO:0007669"/>
    <property type="project" value="InterPro"/>
</dbReference>
<dbReference type="SUPFAM" id="SSF51206">
    <property type="entry name" value="cAMP-binding domain-like"/>
    <property type="match status" value="1"/>
</dbReference>
<dbReference type="PANTHER" id="PTHR45743">
    <property type="entry name" value="POTASSIUM CHANNEL AKT1"/>
    <property type="match status" value="1"/>
</dbReference>
<dbReference type="PROSITE" id="PS50088">
    <property type="entry name" value="ANK_REPEAT"/>
    <property type="match status" value="1"/>
</dbReference>
<feature type="compositionally biased region" description="Low complexity" evidence="11">
    <location>
        <begin position="109"/>
        <end position="118"/>
    </location>
</feature>
<feature type="compositionally biased region" description="Low complexity" evidence="11">
    <location>
        <begin position="76"/>
        <end position="88"/>
    </location>
</feature>
<proteinExistence type="inferred from homology"/>
<feature type="compositionally biased region" description="Polar residues" evidence="11">
    <location>
        <begin position="593"/>
        <end position="613"/>
    </location>
</feature>
<evidence type="ECO:0000256" key="11">
    <source>
        <dbReference type="SAM" id="MobiDB-lite"/>
    </source>
</evidence>
<dbReference type="InterPro" id="IPR045319">
    <property type="entry name" value="KAT/AKT"/>
</dbReference>
<keyword evidence="5" id="KW-0631">Potassium channel</keyword>
<evidence type="ECO:0000313" key="15">
    <source>
        <dbReference type="Proteomes" id="UP000236333"/>
    </source>
</evidence>
<evidence type="ECO:0000256" key="8">
    <source>
        <dbReference type="ARBA" id="ARBA00023065"/>
    </source>
</evidence>
<dbReference type="GO" id="GO:0034702">
    <property type="term" value="C:monoatomic ion channel complex"/>
    <property type="evidence" value="ECO:0007669"/>
    <property type="project" value="UniProtKB-KW"/>
</dbReference>
<dbReference type="SUPFAM" id="SSF48403">
    <property type="entry name" value="Ankyrin repeat"/>
    <property type="match status" value="1"/>
</dbReference>
<protein>
    <submittedName>
        <fullName evidence="14">Potassium channel KAT1</fullName>
    </submittedName>
</protein>
<reference evidence="14 15" key="1">
    <citation type="journal article" date="2017" name="Mol. Biol. Evol.">
        <title>The 4-celled Tetrabaena socialis nuclear genome reveals the essential components for genetic control of cell number at the origin of multicellularity in the volvocine lineage.</title>
        <authorList>
            <person name="Featherston J."/>
            <person name="Arakaki Y."/>
            <person name="Hanschen E.R."/>
            <person name="Ferris P.J."/>
            <person name="Michod R.E."/>
            <person name="Olson B.J.S.C."/>
            <person name="Nozaki H."/>
            <person name="Durand P.M."/>
        </authorList>
    </citation>
    <scope>NUCLEOTIDE SEQUENCE [LARGE SCALE GENOMIC DNA]</scope>
    <source>
        <strain evidence="14 15">NIES-571</strain>
    </source>
</reference>
<evidence type="ECO:0000256" key="1">
    <source>
        <dbReference type="ARBA" id="ARBA00004141"/>
    </source>
</evidence>
<dbReference type="Gene3D" id="1.25.40.20">
    <property type="entry name" value="Ankyrin repeat-containing domain"/>
    <property type="match status" value="1"/>
</dbReference>
<keyword evidence="5" id="KW-0630">Potassium</keyword>
<dbReference type="PROSITE" id="PS50042">
    <property type="entry name" value="CNMP_BINDING_3"/>
    <property type="match status" value="1"/>
</dbReference>
<keyword evidence="3" id="KW-0813">Transport</keyword>
<dbReference type="InterPro" id="IPR000595">
    <property type="entry name" value="cNMP-bd_dom"/>
</dbReference>
<gene>
    <name evidence="14" type="ORF">TSOC_004262</name>
</gene>
<feature type="transmembrane region" description="Helical" evidence="12">
    <location>
        <begin position="382"/>
        <end position="403"/>
    </location>
</feature>
<keyword evidence="10" id="KW-0040">ANK repeat</keyword>